<dbReference type="Gene3D" id="3.30.565.10">
    <property type="entry name" value="Histidine kinase-like ATPase, C-terminal domain"/>
    <property type="match status" value="1"/>
</dbReference>
<keyword evidence="9" id="KW-0812">Transmembrane</keyword>
<dbReference type="Pfam" id="PF07730">
    <property type="entry name" value="HisKA_3"/>
    <property type="match status" value="1"/>
</dbReference>
<evidence type="ECO:0000256" key="1">
    <source>
        <dbReference type="ARBA" id="ARBA00000085"/>
    </source>
</evidence>
<evidence type="ECO:0000256" key="9">
    <source>
        <dbReference type="SAM" id="Phobius"/>
    </source>
</evidence>
<dbReference type="PANTHER" id="PTHR24421">
    <property type="entry name" value="NITRATE/NITRITE SENSOR PROTEIN NARX-RELATED"/>
    <property type="match status" value="1"/>
</dbReference>
<evidence type="ECO:0000256" key="4">
    <source>
        <dbReference type="ARBA" id="ARBA00022679"/>
    </source>
</evidence>
<name>A0ABW5CZ95_9BACT</name>
<dbReference type="SUPFAM" id="SSF55874">
    <property type="entry name" value="ATPase domain of HSP90 chaperone/DNA topoisomerase II/histidine kinase"/>
    <property type="match status" value="1"/>
</dbReference>
<dbReference type="PANTHER" id="PTHR24421:SF10">
    <property type="entry name" value="NITRATE_NITRITE SENSOR PROTEIN NARQ"/>
    <property type="match status" value="1"/>
</dbReference>
<evidence type="ECO:0000256" key="5">
    <source>
        <dbReference type="ARBA" id="ARBA00022741"/>
    </source>
</evidence>
<dbReference type="CDD" id="cd16917">
    <property type="entry name" value="HATPase_UhpB-NarQ-NarX-like"/>
    <property type="match status" value="1"/>
</dbReference>
<feature type="domain" description="Histidine kinase" evidence="10">
    <location>
        <begin position="69"/>
        <end position="264"/>
    </location>
</feature>
<dbReference type="PROSITE" id="PS50109">
    <property type="entry name" value="HIS_KIN"/>
    <property type="match status" value="1"/>
</dbReference>
<evidence type="ECO:0000256" key="6">
    <source>
        <dbReference type="ARBA" id="ARBA00022777"/>
    </source>
</evidence>
<keyword evidence="7" id="KW-0067">ATP-binding</keyword>
<comment type="catalytic activity">
    <reaction evidence="1">
        <text>ATP + protein L-histidine = ADP + protein N-phospho-L-histidine.</text>
        <dbReference type="EC" id="2.7.13.3"/>
    </reaction>
</comment>
<keyword evidence="6 11" id="KW-0418">Kinase</keyword>
<sequence>MIGILQPLLIITPVLLVLAVGIILFVFKYQRRMLLHQDHLQQLQASQQHQLLEAALEAQEVERRRVARDLHDEIGGMLSLVRLNISQLGKQNSPPEATGEVVQNAKVLLDDVIGNIRRISHDLMPVVLEKVGLVQALEALKYSIPPAAHITLKLTTDLEGVQLDKKQQLLLYRIVQELLNNTLKHAGATEITLSVLHQGGKVKLAYADNGKGFEYKAGADGGAGGALGLGLTNLQSRVRLLKGTLTYFSAPGAGTNAEILLTIS</sequence>
<keyword evidence="5" id="KW-0547">Nucleotide-binding</keyword>
<comment type="caution">
    <text evidence="11">The sequence shown here is derived from an EMBL/GenBank/DDBJ whole genome shotgun (WGS) entry which is preliminary data.</text>
</comment>
<evidence type="ECO:0000256" key="7">
    <source>
        <dbReference type="ARBA" id="ARBA00022840"/>
    </source>
</evidence>
<evidence type="ECO:0000256" key="8">
    <source>
        <dbReference type="ARBA" id="ARBA00023012"/>
    </source>
</evidence>
<dbReference type="EMBL" id="JBHUIM010000002">
    <property type="protein sequence ID" value="MFD2247108.1"/>
    <property type="molecule type" value="Genomic_DNA"/>
</dbReference>
<keyword evidence="12" id="KW-1185">Reference proteome</keyword>
<dbReference type="InterPro" id="IPR011712">
    <property type="entry name" value="Sig_transdc_His_kin_sub3_dim/P"/>
</dbReference>
<evidence type="ECO:0000259" key="10">
    <source>
        <dbReference type="PROSITE" id="PS50109"/>
    </source>
</evidence>
<dbReference type="InterPro" id="IPR003594">
    <property type="entry name" value="HATPase_dom"/>
</dbReference>
<keyword evidence="8" id="KW-0902">Two-component regulatory system</keyword>
<evidence type="ECO:0000313" key="11">
    <source>
        <dbReference type="EMBL" id="MFD2247108.1"/>
    </source>
</evidence>
<evidence type="ECO:0000313" key="12">
    <source>
        <dbReference type="Proteomes" id="UP001597374"/>
    </source>
</evidence>
<dbReference type="InterPro" id="IPR005467">
    <property type="entry name" value="His_kinase_dom"/>
</dbReference>
<reference evidence="12" key="1">
    <citation type="journal article" date="2019" name="Int. J. Syst. Evol. Microbiol.">
        <title>The Global Catalogue of Microorganisms (GCM) 10K type strain sequencing project: providing services to taxonomists for standard genome sequencing and annotation.</title>
        <authorList>
            <consortium name="The Broad Institute Genomics Platform"/>
            <consortium name="The Broad Institute Genome Sequencing Center for Infectious Disease"/>
            <person name="Wu L."/>
            <person name="Ma J."/>
        </authorList>
    </citation>
    <scope>NUCLEOTIDE SEQUENCE [LARGE SCALE GENOMIC DNA]</scope>
    <source>
        <strain evidence="12">CGMCC 4.1782</strain>
    </source>
</reference>
<dbReference type="Proteomes" id="UP001597374">
    <property type="component" value="Unassembled WGS sequence"/>
</dbReference>
<dbReference type="RefSeq" id="WP_250432313.1">
    <property type="nucleotide sequence ID" value="NZ_JALPRR010000006.1"/>
</dbReference>
<keyword evidence="4" id="KW-0808">Transferase</keyword>
<gene>
    <name evidence="11" type="ORF">ACFSKP_12630</name>
</gene>
<dbReference type="GO" id="GO:0016301">
    <property type="term" value="F:kinase activity"/>
    <property type="evidence" value="ECO:0007669"/>
    <property type="project" value="UniProtKB-KW"/>
</dbReference>
<dbReference type="Gene3D" id="1.20.5.1930">
    <property type="match status" value="1"/>
</dbReference>
<proteinExistence type="predicted"/>
<evidence type="ECO:0000256" key="2">
    <source>
        <dbReference type="ARBA" id="ARBA00012438"/>
    </source>
</evidence>
<accession>A0ABW5CZ95</accession>
<keyword evidence="3" id="KW-0597">Phosphoprotein</keyword>
<feature type="transmembrane region" description="Helical" evidence="9">
    <location>
        <begin position="6"/>
        <end position="27"/>
    </location>
</feature>
<dbReference type="InterPro" id="IPR036890">
    <property type="entry name" value="HATPase_C_sf"/>
</dbReference>
<evidence type="ECO:0000256" key="3">
    <source>
        <dbReference type="ARBA" id="ARBA00022553"/>
    </source>
</evidence>
<organism evidence="11 12">
    <name type="scientific">Pontibacter ruber</name>
    <dbReference type="NCBI Taxonomy" id="1343895"/>
    <lineage>
        <taxon>Bacteria</taxon>
        <taxon>Pseudomonadati</taxon>
        <taxon>Bacteroidota</taxon>
        <taxon>Cytophagia</taxon>
        <taxon>Cytophagales</taxon>
        <taxon>Hymenobacteraceae</taxon>
        <taxon>Pontibacter</taxon>
    </lineage>
</organism>
<dbReference type="Pfam" id="PF02518">
    <property type="entry name" value="HATPase_c"/>
    <property type="match status" value="1"/>
</dbReference>
<dbReference type="EC" id="2.7.13.3" evidence="2"/>
<keyword evidence="9" id="KW-1133">Transmembrane helix</keyword>
<dbReference type="InterPro" id="IPR050482">
    <property type="entry name" value="Sensor_HK_TwoCompSys"/>
</dbReference>
<keyword evidence="9" id="KW-0472">Membrane</keyword>
<protein>
    <recommendedName>
        <fullName evidence="2">histidine kinase</fullName>
        <ecNumber evidence="2">2.7.13.3</ecNumber>
    </recommendedName>
</protein>
<dbReference type="SMART" id="SM00387">
    <property type="entry name" value="HATPase_c"/>
    <property type="match status" value="1"/>
</dbReference>